<dbReference type="Gene3D" id="3.40.50.2020">
    <property type="match status" value="1"/>
</dbReference>
<dbReference type="Proteomes" id="UP000008192">
    <property type="component" value="Chromosome"/>
</dbReference>
<protein>
    <submittedName>
        <fullName evidence="2">ComFC domain protein</fullName>
    </submittedName>
</protein>
<dbReference type="EMBL" id="CP002376">
    <property type="protein sequence ID" value="AEZ60042.1"/>
    <property type="molecule type" value="Genomic_DNA"/>
</dbReference>
<dbReference type="InterPro" id="IPR051910">
    <property type="entry name" value="ComF/GntX_DNA_util-trans"/>
</dbReference>
<proteinExistence type="inferred from homology"/>
<sequence length="258" mass="28948">MILFSRARLWARDGVARAYVSFLGPRRCVFCASRCTGTVPLCCSCVQDRLYARAHDFLEHPEDFCSRCAKPLVSARALCVSCRALRESGETPALWRVFSLLPYLGVGRPLMSLWKTQQERNFDALFSRIAGRFLRTARERSFVTASTELVPVPPRPCKMAERGWDQVEDVSRRLELAGFTVNRALVRVEGRFAQKTLSRAARVENLAGSIELGAHARVPRDALIIDDVVTTYATMDACARVLRSSGSERVQGFSFFFA</sequence>
<reference evidence="3" key="1">
    <citation type="journal article" date="2012" name="PLoS Negl. Trop. Dis.">
        <title>Whole genome sequences of three Treponema pallidum ssp. pertenue strains: yaws and syphilis treponemes differ in less than 0.2% of the genome sequence.</title>
        <authorList>
            <person name="Cejkova D."/>
            <person name="Zobanikova M."/>
            <person name="Chen L."/>
            <person name="Pospisilova P."/>
            <person name="Strouhal M."/>
            <person name="Qin X."/>
            <person name="Mikalova L."/>
            <person name="Norris S.J."/>
            <person name="Muzny D.M."/>
            <person name="Gibbs R.A."/>
            <person name="Fulton L.L."/>
            <person name="Sodergren E."/>
            <person name="Weinstock G.M."/>
            <person name="Smajs D."/>
        </authorList>
    </citation>
    <scope>NUCLEOTIDE SEQUENCE [LARGE SCALE GENOMIC DNA]</scope>
    <source>
        <strain evidence="3">Gauthier</strain>
    </source>
</reference>
<dbReference type="InterPro" id="IPR000836">
    <property type="entry name" value="PRTase_dom"/>
</dbReference>
<dbReference type="PANTHER" id="PTHR47505">
    <property type="entry name" value="DNA UTILIZATION PROTEIN YHGH"/>
    <property type="match status" value="1"/>
</dbReference>
<organism evidence="2 3">
    <name type="scientific">Treponema pallidum subsp. pertenue (strain Gauthier)</name>
    <dbReference type="NCBI Taxonomy" id="491080"/>
    <lineage>
        <taxon>Bacteria</taxon>
        <taxon>Pseudomonadati</taxon>
        <taxon>Spirochaetota</taxon>
        <taxon>Spirochaetia</taxon>
        <taxon>Spirochaetales</taxon>
        <taxon>Treponemataceae</taxon>
        <taxon>Treponema</taxon>
    </lineage>
</organism>
<dbReference type="KEGG" id="tpg:TPEGAU_0776"/>
<name>A0AAU8PS85_TREPG</name>
<dbReference type="CDD" id="cd06223">
    <property type="entry name" value="PRTases_typeI"/>
    <property type="match status" value="1"/>
</dbReference>
<accession>A0AAU8PS85</accession>
<comment type="similarity">
    <text evidence="1">Belongs to the ComF/GntX family.</text>
</comment>
<dbReference type="SUPFAM" id="SSF53271">
    <property type="entry name" value="PRTase-like"/>
    <property type="match status" value="1"/>
</dbReference>
<dbReference type="PANTHER" id="PTHR47505:SF1">
    <property type="entry name" value="DNA UTILIZATION PROTEIN YHGH"/>
    <property type="match status" value="1"/>
</dbReference>
<evidence type="ECO:0000256" key="1">
    <source>
        <dbReference type="ARBA" id="ARBA00008007"/>
    </source>
</evidence>
<evidence type="ECO:0000313" key="2">
    <source>
        <dbReference type="EMBL" id="AEZ60042.1"/>
    </source>
</evidence>
<evidence type="ECO:0000313" key="3">
    <source>
        <dbReference type="Proteomes" id="UP000008192"/>
    </source>
</evidence>
<dbReference type="AlphaFoldDB" id="A0AAU8PS85"/>
<gene>
    <name evidence="2" type="ordered locus">TPEGAU_0776</name>
</gene>
<dbReference type="InterPro" id="IPR029057">
    <property type="entry name" value="PRTase-like"/>
</dbReference>